<evidence type="ECO:0000313" key="10">
    <source>
        <dbReference type="EMBL" id="RVU46963.1"/>
    </source>
</evidence>
<gene>
    <name evidence="8 10" type="primary">rnz</name>
    <name evidence="10" type="ORF">EA187_07455</name>
</gene>
<dbReference type="PANTHER" id="PTHR46018">
    <property type="entry name" value="ZINC PHOSPHODIESTERASE ELAC PROTEIN 1"/>
    <property type="match status" value="1"/>
</dbReference>
<dbReference type="Gene3D" id="3.60.15.10">
    <property type="entry name" value="Ribonuclease Z/Hydroxyacylglutathione hydrolase-like"/>
    <property type="match status" value="1"/>
</dbReference>
<sequence>MVSDLLALPPLAPLRFIDFACLDHRTMSIQLVFLGTGSGKPMPQRNVSSVALFREGELFLFDCGEATQLQLTRSGLRPGALRAIFLSHFHGDHVNGLPGLLGSLTLNQRDDALDIYGPRGLRRWFKTLHDLHILRPGFRVRLHEITEASNVFNGEGFHVETQALNHRIDTWGYALVEDSRPGRFDLERARALNIPPGPIFGKLQHGETVTLEDGRTIEPSQVLGPARPGLKIAYCCDTIPCPEAIELARDADLLIHEATYVAGDERSAHQRGHSTSADAARCARDANAKRLILTHISQKHLNLEEVVQGARAIFPNVEIARDLAEFTVERRDH</sequence>
<keyword evidence="6 8" id="KW-0378">Hydrolase</keyword>
<feature type="binding site" evidence="8">
    <location>
        <position position="166"/>
    </location>
    <ligand>
        <name>Zn(2+)</name>
        <dbReference type="ChEBI" id="CHEBI:29105"/>
        <label>1</label>
        <note>catalytic</note>
    </ligand>
</feature>
<name>A0ABY0CVM2_9DELT</name>
<evidence type="ECO:0000313" key="11">
    <source>
        <dbReference type="Proteomes" id="UP000282926"/>
    </source>
</evidence>
<dbReference type="InterPro" id="IPR013471">
    <property type="entry name" value="RNase_Z/BN"/>
</dbReference>
<feature type="binding site" evidence="8">
    <location>
        <position position="88"/>
    </location>
    <ligand>
        <name>Zn(2+)</name>
        <dbReference type="ChEBI" id="CHEBI:29105"/>
        <label>1</label>
        <note>catalytic</note>
    </ligand>
</feature>
<evidence type="ECO:0000256" key="8">
    <source>
        <dbReference type="HAMAP-Rule" id="MF_01818"/>
    </source>
</evidence>
<feature type="binding site" evidence="8">
    <location>
        <position position="295"/>
    </location>
    <ligand>
        <name>Zn(2+)</name>
        <dbReference type="ChEBI" id="CHEBI:29105"/>
        <label>2</label>
        <note>catalytic</note>
    </ligand>
</feature>
<comment type="catalytic activity">
    <reaction evidence="8">
        <text>Endonucleolytic cleavage of RNA, removing extra 3' nucleotides from tRNA precursor, generating 3' termini of tRNAs. A 3'-hydroxy group is left at the tRNA terminus and a 5'-phosphoryl group is left at the trailer molecule.</text>
        <dbReference type="EC" id="3.1.26.11"/>
    </reaction>
</comment>
<evidence type="ECO:0000259" key="9">
    <source>
        <dbReference type="SMART" id="SM00849"/>
    </source>
</evidence>
<dbReference type="HAMAP" id="MF_01818">
    <property type="entry name" value="RNase_Z_BN"/>
    <property type="match status" value="1"/>
</dbReference>
<evidence type="ECO:0000256" key="4">
    <source>
        <dbReference type="ARBA" id="ARBA00022723"/>
    </source>
</evidence>
<dbReference type="SUPFAM" id="SSF56281">
    <property type="entry name" value="Metallo-hydrolase/oxidoreductase"/>
    <property type="match status" value="1"/>
</dbReference>
<dbReference type="PANTHER" id="PTHR46018:SF2">
    <property type="entry name" value="ZINC PHOSPHODIESTERASE ELAC PROTEIN 1"/>
    <property type="match status" value="1"/>
</dbReference>
<dbReference type="InterPro" id="IPR001279">
    <property type="entry name" value="Metallo-B-lactamas"/>
</dbReference>
<feature type="binding site" evidence="8">
    <location>
        <position position="90"/>
    </location>
    <ligand>
        <name>Zn(2+)</name>
        <dbReference type="ChEBI" id="CHEBI:29105"/>
        <label>1</label>
        <note>catalytic</note>
    </ligand>
</feature>
<dbReference type="SMART" id="SM00849">
    <property type="entry name" value="Lactamase_B"/>
    <property type="match status" value="1"/>
</dbReference>
<dbReference type="InterPro" id="IPR036866">
    <property type="entry name" value="RibonucZ/Hydroxyglut_hydro"/>
</dbReference>
<keyword evidence="11" id="KW-1185">Reference proteome</keyword>
<dbReference type="Proteomes" id="UP000282926">
    <property type="component" value="Unassembled WGS sequence"/>
</dbReference>
<feature type="binding site" evidence="8">
    <location>
        <position position="237"/>
    </location>
    <ligand>
        <name>Zn(2+)</name>
        <dbReference type="ChEBI" id="CHEBI:29105"/>
        <label>2</label>
        <note>catalytic</note>
    </ligand>
</feature>
<feature type="binding site" evidence="8">
    <location>
        <position position="237"/>
    </location>
    <ligand>
        <name>Zn(2+)</name>
        <dbReference type="ChEBI" id="CHEBI:29105"/>
        <label>1</label>
        <note>catalytic</note>
    </ligand>
</feature>
<comment type="caution">
    <text evidence="10">The sequence shown here is derived from an EMBL/GenBank/DDBJ whole genome shotgun (WGS) entry which is preliminary data.</text>
</comment>
<comment type="similarity">
    <text evidence="8">Belongs to the RNase Z family.</text>
</comment>
<feature type="binding site" evidence="8">
    <location>
        <position position="93"/>
    </location>
    <ligand>
        <name>Zn(2+)</name>
        <dbReference type="ChEBI" id="CHEBI:29105"/>
        <label>2</label>
        <note>catalytic</note>
    </ligand>
</feature>
<keyword evidence="5 8" id="KW-0255">Endonuclease</keyword>
<dbReference type="NCBIfam" id="TIGR02651">
    <property type="entry name" value="RNase_Z"/>
    <property type="match status" value="1"/>
</dbReference>
<evidence type="ECO:0000256" key="5">
    <source>
        <dbReference type="ARBA" id="ARBA00022759"/>
    </source>
</evidence>
<evidence type="ECO:0000256" key="1">
    <source>
        <dbReference type="ARBA" id="ARBA00011738"/>
    </source>
</evidence>
<feature type="active site" description="Proton acceptor" evidence="8">
    <location>
        <position position="92"/>
    </location>
</feature>
<dbReference type="RefSeq" id="WP_127779827.1">
    <property type="nucleotide sequence ID" value="NZ_SADD01000002.1"/>
</dbReference>
<dbReference type="NCBIfam" id="NF000801">
    <property type="entry name" value="PRK00055.1-3"/>
    <property type="match status" value="1"/>
</dbReference>
<keyword evidence="4 8" id="KW-0479">Metal-binding</keyword>
<evidence type="ECO:0000256" key="2">
    <source>
        <dbReference type="ARBA" id="ARBA00022694"/>
    </source>
</evidence>
<dbReference type="GO" id="GO:0042781">
    <property type="term" value="F:3'-tRNA processing endoribonuclease activity"/>
    <property type="evidence" value="ECO:0007669"/>
    <property type="project" value="UniProtKB-EC"/>
</dbReference>
<dbReference type="EC" id="3.1.26.11" evidence="8"/>
<keyword evidence="7 8" id="KW-0862">Zinc</keyword>
<feature type="domain" description="Metallo-beta-lactamase" evidence="9">
    <location>
        <begin position="46"/>
        <end position="295"/>
    </location>
</feature>
<evidence type="ECO:0000256" key="6">
    <source>
        <dbReference type="ARBA" id="ARBA00022801"/>
    </source>
</evidence>
<feature type="binding site" evidence="8">
    <location>
        <position position="92"/>
    </location>
    <ligand>
        <name>Zn(2+)</name>
        <dbReference type="ChEBI" id="CHEBI:29105"/>
        <label>2</label>
        <note>catalytic</note>
    </ligand>
</feature>
<comment type="subunit">
    <text evidence="1 8">Homodimer.</text>
</comment>
<keyword evidence="3 8" id="KW-0540">Nuclease</keyword>
<dbReference type="Pfam" id="PF12706">
    <property type="entry name" value="Lactamase_B_2"/>
    <property type="match status" value="1"/>
</dbReference>
<evidence type="ECO:0000256" key="3">
    <source>
        <dbReference type="ARBA" id="ARBA00022722"/>
    </source>
</evidence>
<evidence type="ECO:0000256" key="7">
    <source>
        <dbReference type="ARBA" id="ARBA00022833"/>
    </source>
</evidence>
<comment type="cofactor">
    <cofactor evidence="8">
        <name>Zn(2+)</name>
        <dbReference type="ChEBI" id="CHEBI:29105"/>
    </cofactor>
    <text evidence="8">Binds 2 Zn(2+) ions.</text>
</comment>
<proteinExistence type="inferred from homology"/>
<organism evidence="10 11">
    <name type="scientific">Lujinxingia sediminis</name>
    <dbReference type="NCBI Taxonomy" id="2480984"/>
    <lineage>
        <taxon>Bacteria</taxon>
        <taxon>Deltaproteobacteria</taxon>
        <taxon>Bradymonadales</taxon>
        <taxon>Lujinxingiaceae</taxon>
        <taxon>Lujinxingia</taxon>
    </lineage>
</organism>
<dbReference type="EMBL" id="SADD01000002">
    <property type="protein sequence ID" value="RVU46963.1"/>
    <property type="molecule type" value="Genomic_DNA"/>
</dbReference>
<dbReference type="Pfam" id="PF23023">
    <property type="entry name" value="Anti-Pycsar_Apyc1"/>
    <property type="match status" value="1"/>
</dbReference>
<comment type="function">
    <text evidence="8">Zinc phosphodiesterase, which displays some tRNA 3'-processing endonuclease activity. Probably involved in tRNA maturation, by removing a 3'-trailer from precursor tRNA.</text>
</comment>
<dbReference type="CDD" id="cd07717">
    <property type="entry name" value="RNaseZ_ZiPD-like_MBL-fold"/>
    <property type="match status" value="1"/>
</dbReference>
<reference evidence="10 11" key="1">
    <citation type="submission" date="2019-01" db="EMBL/GenBank/DDBJ databases">
        <title>Lujinxingia litoralis gen. nov., sp. nov. and Lujinxingia sediminis gen. nov., sp. nov., new members in the order Bradymonadales, isolated from coastal sediment.</title>
        <authorList>
            <person name="Li C.-M."/>
        </authorList>
    </citation>
    <scope>NUCLEOTIDE SEQUENCE [LARGE SCALE GENOMIC DNA]</scope>
    <source>
        <strain evidence="10 11">SEH01</strain>
    </source>
</reference>
<accession>A0ABY0CVM2</accession>
<protein>
    <recommendedName>
        <fullName evidence="8">Ribonuclease Z</fullName>
        <shortName evidence="8">RNase Z</shortName>
        <ecNumber evidence="8">3.1.26.11</ecNumber>
    </recommendedName>
    <alternativeName>
        <fullName evidence="8">tRNA 3 endonuclease</fullName>
    </alternativeName>
    <alternativeName>
        <fullName evidence="8">tRNase Z</fullName>
    </alternativeName>
</protein>
<keyword evidence="2 8" id="KW-0819">tRNA processing</keyword>